<keyword evidence="4" id="KW-0472">Membrane</keyword>
<dbReference type="InterPro" id="IPR003660">
    <property type="entry name" value="HAMP_dom"/>
</dbReference>
<gene>
    <name evidence="7" type="ORF">MTR64_06205</name>
</gene>
<sequence length="451" mass="48188">MLEWYRKTPNIRWKITIAFGFMAFLTAICLATVVMQYFYLKSATAGVQDPAVLGAIDFSLIWSLGTYLACSGLGLTGAYFFGRAIADPYSETVERMEALAQGDLDSPIRFTDYQDCVGRMTQAMATFRGNAVEVQNSRALQEKIVTVLSGGLSRLAENDLENRIHETFPGAYDKLRLDFNNAIEALARTVCSVRTSAASVMTGATEIRSASIDLAHRNEAQAARLRQTAEAMNKATGSVKETADGAVNVQHTIAQAHREATEGGGVVRKAVDAMAAIEASSQEIAQIINVIDSIAFQTNLLALNAGVEAARAGDAGKGFAVVAAEVRALAQRSSDAARDIKDLIAKSSEHVETGVGLVGETGQKLDTIVSRVGEINALITEIATAAEQQAGNLQHINHAVREMDQVTQQNAAVVQQAASAASHLEGESGQLSELVARFRCGIERPALRRAA</sequence>
<dbReference type="Proteomes" id="UP001162880">
    <property type="component" value="Unassembled WGS sequence"/>
</dbReference>
<keyword evidence="3" id="KW-0807">Transducer</keyword>
<dbReference type="Pfam" id="PF00015">
    <property type="entry name" value="MCPsignal"/>
    <property type="match status" value="1"/>
</dbReference>
<evidence type="ECO:0000256" key="4">
    <source>
        <dbReference type="SAM" id="Phobius"/>
    </source>
</evidence>
<dbReference type="Gene3D" id="1.10.287.950">
    <property type="entry name" value="Methyl-accepting chemotaxis protein"/>
    <property type="match status" value="1"/>
</dbReference>
<evidence type="ECO:0000256" key="1">
    <source>
        <dbReference type="ARBA" id="ARBA00022500"/>
    </source>
</evidence>
<dbReference type="SUPFAM" id="SSF158472">
    <property type="entry name" value="HAMP domain-like"/>
    <property type="match status" value="1"/>
</dbReference>
<reference evidence="7" key="1">
    <citation type="submission" date="2022-03" db="EMBL/GenBank/DDBJ databases">
        <title>Identification of a novel bacterium isolated from mangrove sediments.</title>
        <authorList>
            <person name="Pan X."/>
        </authorList>
    </citation>
    <scope>NUCLEOTIDE SEQUENCE</scope>
    <source>
        <strain evidence="7">B2580</strain>
    </source>
</reference>
<dbReference type="InterPro" id="IPR051310">
    <property type="entry name" value="MCP_chemotaxis"/>
</dbReference>
<name>A0ABT0AZD3_9SPHN</name>
<keyword evidence="8" id="KW-1185">Reference proteome</keyword>
<keyword evidence="4" id="KW-1133">Transmembrane helix</keyword>
<dbReference type="PANTHER" id="PTHR43531:SF11">
    <property type="entry name" value="METHYL-ACCEPTING CHEMOTAXIS PROTEIN 3"/>
    <property type="match status" value="1"/>
</dbReference>
<dbReference type="PRINTS" id="PR00260">
    <property type="entry name" value="CHEMTRNSDUCR"/>
</dbReference>
<evidence type="ECO:0000313" key="8">
    <source>
        <dbReference type="Proteomes" id="UP001162880"/>
    </source>
</evidence>
<protein>
    <submittedName>
        <fullName evidence="7">Methyl-accepting chemotaxis protein</fullName>
    </submittedName>
</protein>
<feature type="domain" description="HAMP" evidence="6">
    <location>
        <begin position="83"/>
        <end position="136"/>
    </location>
</feature>
<feature type="transmembrane region" description="Helical" evidence="4">
    <location>
        <begin position="15"/>
        <end position="40"/>
    </location>
</feature>
<accession>A0ABT0AZD3</accession>
<keyword evidence="1" id="KW-0145">Chemotaxis</keyword>
<dbReference type="PANTHER" id="PTHR43531">
    <property type="entry name" value="PROTEIN ICFG"/>
    <property type="match status" value="1"/>
</dbReference>
<evidence type="ECO:0000256" key="2">
    <source>
        <dbReference type="ARBA" id="ARBA00029447"/>
    </source>
</evidence>
<evidence type="ECO:0000256" key="3">
    <source>
        <dbReference type="PROSITE-ProRule" id="PRU00284"/>
    </source>
</evidence>
<organism evidence="7 8">
    <name type="scientific">Novosphingobium album</name>
    <name type="common">ex Hu et al. 2023</name>
    <dbReference type="NCBI Taxonomy" id="2930093"/>
    <lineage>
        <taxon>Bacteria</taxon>
        <taxon>Pseudomonadati</taxon>
        <taxon>Pseudomonadota</taxon>
        <taxon>Alphaproteobacteria</taxon>
        <taxon>Sphingomonadales</taxon>
        <taxon>Sphingomonadaceae</taxon>
        <taxon>Novosphingobium</taxon>
    </lineage>
</organism>
<proteinExistence type="inferred from homology"/>
<comment type="caution">
    <text evidence="7">The sequence shown here is derived from an EMBL/GenBank/DDBJ whole genome shotgun (WGS) entry which is preliminary data.</text>
</comment>
<dbReference type="PROSITE" id="PS50885">
    <property type="entry name" value="HAMP"/>
    <property type="match status" value="2"/>
</dbReference>
<dbReference type="PROSITE" id="PS50111">
    <property type="entry name" value="CHEMOTAXIS_TRANSDUC_2"/>
    <property type="match status" value="1"/>
</dbReference>
<evidence type="ECO:0000313" key="7">
    <source>
        <dbReference type="EMBL" id="MCJ2178148.1"/>
    </source>
</evidence>
<feature type="transmembrane region" description="Helical" evidence="4">
    <location>
        <begin position="60"/>
        <end position="81"/>
    </location>
</feature>
<dbReference type="SMART" id="SM00304">
    <property type="entry name" value="HAMP"/>
    <property type="match status" value="2"/>
</dbReference>
<evidence type="ECO:0000259" key="5">
    <source>
        <dbReference type="PROSITE" id="PS50111"/>
    </source>
</evidence>
<dbReference type="CDD" id="cd11386">
    <property type="entry name" value="MCP_signal"/>
    <property type="match status" value="1"/>
</dbReference>
<comment type="similarity">
    <text evidence="2">Belongs to the methyl-accepting chemotaxis (MCP) protein family.</text>
</comment>
<evidence type="ECO:0000259" key="6">
    <source>
        <dbReference type="PROSITE" id="PS50885"/>
    </source>
</evidence>
<dbReference type="InterPro" id="IPR004089">
    <property type="entry name" value="MCPsignal_dom"/>
</dbReference>
<feature type="domain" description="HAMP" evidence="6">
    <location>
        <begin position="139"/>
        <end position="191"/>
    </location>
</feature>
<dbReference type="SUPFAM" id="SSF58104">
    <property type="entry name" value="Methyl-accepting chemotaxis protein (MCP) signaling domain"/>
    <property type="match status" value="1"/>
</dbReference>
<dbReference type="EMBL" id="JALHLE010000007">
    <property type="protein sequence ID" value="MCJ2178148.1"/>
    <property type="molecule type" value="Genomic_DNA"/>
</dbReference>
<dbReference type="Gene3D" id="6.10.340.10">
    <property type="match status" value="1"/>
</dbReference>
<keyword evidence="4" id="KW-0812">Transmembrane</keyword>
<dbReference type="SMART" id="SM00283">
    <property type="entry name" value="MA"/>
    <property type="match status" value="1"/>
</dbReference>
<dbReference type="InterPro" id="IPR004090">
    <property type="entry name" value="Chemotax_Me-accpt_rcpt"/>
</dbReference>
<feature type="domain" description="Methyl-accepting transducer" evidence="5">
    <location>
        <begin position="196"/>
        <end position="425"/>
    </location>
</feature>
<dbReference type="RefSeq" id="WP_243991922.1">
    <property type="nucleotide sequence ID" value="NZ_JALHLE010000007.1"/>
</dbReference>